<accession>E1QIZ4</accession>
<dbReference type="Pfam" id="PF08889">
    <property type="entry name" value="WbqC"/>
    <property type="match status" value="1"/>
</dbReference>
<keyword evidence="2" id="KW-1185">Reference proteome</keyword>
<name>E1QIZ4_DESB2</name>
<dbReference type="eggNOG" id="COG4122">
    <property type="taxonomic scope" value="Bacteria"/>
</dbReference>
<evidence type="ECO:0000313" key="1">
    <source>
        <dbReference type="EMBL" id="ADK85537.1"/>
    </source>
</evidence>
<proteinExistence type="predicted"/>
<gene>
    <name evidence="1" type="ordered locus">Deba_2173</name>
</gene>
<dbReference type="STRING" id="644282.Deba_2173"/>
<dbReference type="RefSeq" id="WP_013258978.1">
    <property type="nucleotide sequence ID" value="NC_014365.1"/>
</dbReference>
<sequence>MKLGVMQPYFFPHLGYFDLIRRVDRFVLFDTAQFTPKSWMTRNRILHPASGWQYILLPVAQHPRFAAISQIRAKDPEAAMRRILGQLGHYRKRAPHYAAVTRIVEDAFATARSDSLTDINAAGLARVCQELGLPFQIEICSELGLNLPPVEHPGGWALEISAALGASEYINPPGGRELFRPEEFAARGVGLGFTQTPDFSYPCPPYAFEPQLSILDVLMWRSPAQIRADLAAAQG</sequence>
<dbReference type="KEGG" id="dbr:Deba_2173"/>
<dbReference type="OrthoDB" id="3611744at2"/>
<evidence type="ECO:0000313" key="2">
    <source>
        <dbReference type="Proteomes" id="UP000009047"/>
    </source>
</evidence>
<dbReference type="InterPro" id="IPR014985">
    <property type="entry name" value="WbqC"/>
</dbReference>
<reference evidence="1 2" key="1">
    <citation type="journal article" date="2010" name="Stand. Genomic Sci.">
        <title>Complete genome sequence of Desulfarculus baarsii type strain (2st14).</title>
        <authorList>
            <person name="Sun H."/>
            <person name="Spring S."/>
            <person name="Lapidus A."/>
            <person name="Davenport K."/>
            <person name="Del Rio T.G."/>
            <person name="Tice H."/>
            <person name="Nolan M."/>
            <person name="Copeland A."/>
            <person name="Cheng J.F."/>
            <person name="Lucas S."/>
            <person name="Tapia R."/>
            <person name="Goodwin L."/>
            <person name="Pitluck S."/>
            <person name="Ivanova N."/>
            <person name="Pagani I."/>
            <person name="Mavromatis K."/>
            <person name="Ovchinnikova G."/>
            <person name="Pati A."/>
            <person name="Chen A."/>
            <person name="Palaniappan K."/>
            <person name="Hauser L."/>
            <person name="Chang Y.J."/>
            <person name="Jeffries C.D."/>
            <person name="Detter J.C."/>
            <person name="Han C."/>
            <person name="Rohde M."/>
            <person name="Brambilla E."/>
            <person name="Goker M."/>
            <person name="Woyke T."/>
            <person name="Bristow J."/>
            <person name="Eisen J.A."/>
            <person name="Markowitz V."/>
            <person name="Hugenholtz P."/>
            <person name="Kyrpides N.C."/>
            <person name="Klenk H.P."/>
            <person name="Land M."/>
        </authorList>
    </citation>
    <scope>NUCLEOTIDE SEQUENCE [LARGE SCALE GENOMIC DNA]</scope>
    <source>
        <strain evidence="2">ATCC 33931 / DSM 2075 / LMG 7858 / VKM B-1802 / 2st14</strain>
    </source>
</reference>
<dbReference type="Proteomes" id="UP000009047">
    <property type="component" value="Chromosome"/>
</dbReference>
<dbReference type="EMBL" id="CP002085">
    <property type="protein sequence ID" value="ADK85537.1"/>
    <property type="molecule type" value="Genomic_DNA"/>
</dbReference>
<dbReference type="HOGENOM" id="CLU_079350_0_0_7"/>
<organism evidence="1 2">
    <name type="scientific">Desulfarculus baarsii (strain ATCC 33931 / DSM 2075 / LMG 7858 / VKM B-1802 / 2st14)</name>
    <dbReference type="NCBI Taxonomy" id="644282"/>
    <lineage>
        <taxon>Bacteria</taxon>
        <taxon>Pseudomonadati</taxon>
        <taxon>Thermodesulfobacteriota</taxon>
        <taxon>Desulfarculia</taxon>
        <taxon>Desulfarculales</taxon>
        <taxon>Desulfarculaceae</taxon>
        <taxon>Desulfarculus</taxon>
    </lineage>
</organism>
<dbReference type="AlphaFoldDB" id="E1QIZ4"/>
<protein>
    <submittedName>
        <fullName evidence="1">WbqC-like family protein</fullName>
    </submittedName>
</protein>